<evidence type="ECO:0000313" key="2">
    <source>
        <dbReference type="EMBL" id="OGI71693.1"/>
    </source>
</evidence>
<evidence type="ECO:0000256" key="1">
    <source>
        <dbReference type="SAM" id="Phobius"/>
    </source>
</evidence>
<keyword evidence="1" id="KW-0812">Transmembrane</keyword>
<dbReference type="Proteomes" id="UP000179686">
    <property type="component" value="Unassembled WGS sequence"/>
</dbReference>
<name>A0A1F6VPX8_9BACT</name>
<gene>
    <name evidence="2" type="ORF">A3J61_02495</name>
</gene>
<accession>A0A1F6VPX8</accession>
<feature type="transmembrane region" description="Helical" evidence="1">
    <location>
        <begin position="6"/>
        <end position="24"/>
    </location>
</feature>
<keyword evidence="1" id="KW-0472">Membrane</keyword>
<dbReference type="AlphaFoldDB" id="A0A1F6VPX8"/>
<keyword evidence="1" id="KW-1133">Transmembrane helix</keyword>
<proteinExistence type="predicted"/>
<comment type="caution">
    <text evidence="2">The sequence shown here is derived from an EMBL/GenBank/DDBJ whole genome shotgun (WGS) entry which is preliminary data.</text>
</comment>
<organism evidence="2 3">
    <name type="scientific">Candidatus Nomurabacteria bacterium RIFCSPHIGHO2_02_FULL_38_15</name>
    <dbReference type="NCBI Taxonomy" id="1801752"/>
    <lineage>
        <taxon>Bacteria</taxon>
        <taxon>Candidatus Nomuraibacteriota</taxon>
    </lineage>
</organism>
<dbReference type="EMBL" id="MFUC01000025">
    <property type="protein sequence ID" value="OGI71693.1"/>
    <property type="molecule type" value="Genomic_DNA"/>
</dbReference>
<reference evidence="2 3" key="1">
    <citation type="journal article" date="2016" name="Nat. Commun.">
        <title>Thousands of microbial genomes shed light on interconnected biogeochemical processes in an aquifer system.</title>
        <authorList>
            <person name="Anantharaman K."/>
            <person name="Brown C.T."/>
            <person name="Hug L.A."/>
            <person name="Sharon I."/>
            <person name="Castelle C.J."/>
            <person name="Probst A.J."/>
            <person name="Thomas B.C."/>
            <person name="Singh A."/>
            <person name="Wilkins M.J."/>
            <person name="Karaoz U."/>
            <person name="Brodie E.L."/>
            <person name="Williams K.H."/>
            <person name="Hubbard S.S."/>
            <person name="Banfield J.F."/>
        </authorList>
    </citation>
    <scope>NUCLEOTIDE SEQUENCE [LARGE SCALE GENOMIC DNA]</scope>
</reference>
<protein>
    <submittedName>
        <fullName evidence="2">Uncharacterized protein</fullName>
    </submittedName>
</protein>
<dbReference type="STRING" id="1801752.A3J61_02495"/>
<sequence length="177" mass="20384">MKNKNLTILSTIFVGLIIFTVYLYQKDNIFLNNTISKDCKGIGQSSTLAQVNSIESKKNQYVSASKDIFGQSTQGGEQIDYSLNDQLIIKEQIFYGETGKSEASYYLSEGKVFYFIKKNTEYINSIYQDQSGAVKKVELKEFYFNSNQELCYWYFDKVLQTNDQDTKELIDYLLSGL</sequence>
<evidence type="ECO:0000313" key="3">
    <source>
        <dbReference type="Proteomes" id="UP000179686"/>
    </source>
</evidence>